<sequence length="372" mass="41415">MSTPASLETLLQTTVLENITLDSAPQPPMSVHVLPIIWTILIIVGAVGNGLVLYIVFRFGERSVTNIYIINLALADLAFLLIVVPITAVSFTMPIWGFGDGMCKFFTFTIYVTVHATCLTLMAMTIDRYQAIVYPIQSMNWRNTRASTFVCLGVWSVSIVLSLPFAIFHKEMRDLDNTTICGPDWPSPSIDKGATLAAVMTSYVIPLAAIIACYSRILLHLWRGGSSCSRQSSEANGTVPLRSAGQLRRKKRVTRMVAIVILLFAWCWLPIQFFTLWYKFDPDFPLIPALLKFKIFAHTLSYANSCVNPFVYAFMNEGVRKAFQKKFPAASKYCQCLSKPKQANPETSTMIDKAVMTTRAGVDSMATTHCSL</sequence>
<evidence type="ECO:0000313" key="14">
    <source>
        <dbReference type="Proteomes" id="UP000694844"/>
    </source>
</evidence>
<gene>
    <name evidence="15" type="primary">LOC111111707</name>
</gene>
<feature type="transmembrane region" description="Helical" evidence="12">
    <location>
        <begin position="69"/>
        <end position="93"/>
    </location>
</feature>
<dbReference type="PROSITE" id="PS00237">
    <property type="entry name" value="G_PROTEIN_RECEP_F1_1"/>
    <property type="match status" value="1"/>
</dbReference>
<keyword evidence="5 11" id="KW-0297">G-protein coupled receptor</keyword>
<comment type="similarity">
    <text evidence="11">Belongs to the G-protein coupled receptor 1 family.</text>
</comment>
<reference evidence="15" key="1">
    <citation type="submission" date="2025-08" db="UniProtKB">
        <authorList>
            <consortium name="RefSeq"/>
        </authorList>
    </citation>
    <scope>IDENTIFICATION</scope>
    <source>
        <tissue evidence="15">Whole sample</tissue>
    </source>
</reference>
<keyword evidence="3 11" id="KW-0812">Transmembrane</keyword>
<protein>
    <submittedName>
        <fullName evidence="15">KiSS-1 receptor-like isoform X1</fullName>
    </submittedName>
</protein>
<dbReference type="SUPFAM" id="SSF81321">
    <property type="entry name" value="Family A G protein-coupled receptor-like"/>
    <property type="match status" value="1"/>
</dbReference>
<keyword evidence="4 12" id="KW-1133">Transmembrane helix</keyword>
<evidence type="ECO:0000256" key="9">
    <source>
        <dbReference type="ARBA" id="ARBA00023180"/>
    </source>
</evidence>
<evidence type="ECO:0000256" key="10">
    <source>
        <dbReference type="ARBA" id="ARBA00023224"/>
    </source>
</evidence>
<dbReference type="AlphaFoldDB" id="A0A8B8BMI6"/>
<keyword evidence="10 11" id="KW-0807">Transducer</keyword>
<keyword evidence="7" id="KW-1015">Disulfide bond</keyword>
<dbReference type="GeneID" id="111111707"/>
<keyword evidence="6 12" id="KW-0472">Membrane</keyword>
<dbReference type="InterPro" id="IPR000276">
    <property type="entry name" value="GPCR_Rhodpsn"/>
</dbReference>
<evidence type="ECO:0000256" key="5">
    <source>
        <dbReference type="ARBA" id="ARBA00023040"/>
    </source>
</evidence>
<feature type="transmembrane region" description="Helical" evidence="12">
    <location>
        <begin position="105"/>
        <end position="126"/>
    </location>
</feature>
<evidence type="ECO:0000256" key="4">
    <source>
        <dbReference type="ARBA" id="ARBA00022989"/>
    </source>
</evidence>
<keyword evidence="9" id="KW-0325">Glycoprotein</keyword>
<dbReference type="Pfam" id="PF00001">
    <property type="entry name" value="7tm_1"/>
    <property type="match status" value="1"/>
</dbReference>
<dbReference type="PROSITE" id="PS50262">
    <property type="entry name" value="G_PROTEIN_RECEP_F1_2"/>
    <property type="match status" value="1"/>
</dbReference>
<evidence type="ECO:0000256" key="2">
    <source>
        <dbReference type="ARBA" id="ARBA00022475"/>
    </source>
</evidence>
<dbReference type="GO" id="GO:0004930">
    <property type="term" value="F:G protein-coupled receptor activity"/>
    <property type="evidence" value="ECO:0007669"/>
    <property type="project" value="UniProtKB-KW"/>
</dbReference>
<keyword evidence="8 11" id="KW-0675">Receptor</keyword>
<keyword evidence="14" id="KW-1185">Reference proteome</keyword>
<dbReference type="InterPro" id="IPR017452">
    <property type="entry name" value="GPCR_Rhodpsn_7TM"/>
</dbReference>
<dbReference type="InterPro" id="IPR000405">
    <property type="entry name" value="Galanin_rcpt"/>
</dbReference>
<evidence type="ECO:0000256" key="1">
    <source>
        <dbReference type="ARBA" id="ARBA00004651"/>
    </source>
</evidence>
<evidence type="ECO:0000256" key="6">
    <source>
        <dbReference type="ARBA" id="ARBA00023136"/>
    </source>
</evidence>
<dbReference type="RefSeq" id="XP_022304547.1">
    <property type="nucleotide sequence ID" value="XM_022448839.1"/>
</dbReference>
<evidence type="ECO:0000256" key="12">
    <source>
        <dbReference type="SAM" id="Phobius"/>
    </source>
</evidence>
<evidence type="ECO:0000259" key="13">
    <source>
        <dbReference type="PROSITE" id="PS50262"/>
    </source>
</evidence>
<feature type="transmembrane region" description="Helical" evidence="12">
    <location>
        <begin position="193"/>
        <end position="214"/>
    </location>
</feature>
<evidence type="ECO:0000256" key="3">
    <source>
        <dbReference type="ARBA" id="ARBA00022692"/>
    </source>
</evidence>
<dbReference type="KEGG" id="cvn:111111707"/>
<organism evidence="14 15">
    <name type="scientific">Crassostrea virginica</name>
    <name type="common">Eastern oyster</name>
    <dbReference type="NCBI Taxonomy" id="6565"/>
    <lineage>
        <taxon>Eukaryota</taxon>
        <taxon>Metazoa</taxon>
        <taxon>Spiralia</taxon>
        <taxon>Lophotrochozoa</taxon>
        <taxon>Mollusca</taxon>
        <taxon>Bivalvia</taxon>
        <taxon>Autobranchia</taxon>
        <taxon>Pteriomorphia</taxon>
        <taxon>Ostreida</taxon>
        <taxon>Ostreoidea</taxon>
        <taxon>Ostreidae</taxon>
        <taxon>Crassostrea</taxon>
    </lineage>
</organism>
<keyword evidence="2" id="KW-1003">Cell membrane</keyword>
<dbReference type="Proteomes" id="UP000694844">
    <property type="component" value="Chromosome 9"/>
</dbReference>
<evidence type="ECO:0000256" key="11">
    <source>
        <dbReference type="RuleBase" id="RU000688"/>
    </source>
</evidence>
<evidence type="ECO:0000256" key="7">
    <source>
        <dbReference type="ARBA" id="ARBA00023157"/>
    </source>
</evidence>
<dbReference type="PANTHER" id="PTHR45695:SF23">
    <property type="entry name" value="GALANIN-LIKE G-PROTEIN COUPLED RECEPTOR NPR-9"/>
    <property type="match status" value="1"/>
</dbReference>
<dbReference type="GO" id="GO:0005886">
    <property type="term" value="C:plasma membrane"/>
    <property type="evidence" value="ECO:0007669"/>
    <property type="project" value="UniProtKB-SubCell"/>
</dbReference>
<dbReference type="PRINTS" id="PR00663">
    <property type="entry name" value="GALANINR"/>
</dbReference>
<feature type="transmembrane region" description="Helical" evidence="12">
    <location>
        <begin position="36"/>
        <end position="57"/>
    </location>
</feature>
<feature type="transmembrane region" description="Helical" evidence="12">
    <location>
        <begin position="295"/>
        <end position="315"/>
    </location>
</feature>
<comment type="subcellular location">
    <subcellularLocation>
        <location evidence="1">Cell membrane</location>
        <topology evidence="1">Multi-pass membrane protein</topology>
    </subcellularLocation>
</comment>
<proteinExistence type="inferred from homology"/>
<dbReference type="Gene3D" id="1.20.1070.10">
    <property type="entry name" value="Rhodopsin 7-helix transmembrane proteins"/>
    <property type="match status" value="1"/>
</dbReference>
<feature type="transmembrane region" description="Helical" evidence="12">
    <location>
        <begin position="256"/>
        <end position="275"/>
    </location>
</feature>
<feature type="transmembrane region" description="Helical" evidence="12">
    <location>
        <begin position="146"/>
        <end position="168"/>
    </location>
</feature>
<dbReference type="PRINTS" id="PR00237">
    <property type="entry name" value="GPCRRHODOPSN"/>
</dbReference>
<dbReference type="OrthoDB" id="2132067at2759"/>
<evidence type="ECO:0000313" key="15">
    <source>
        <dbReference type="RefSeq" id="XP_022304547.1"/>
    </source>
</evidence>
<evidence type="ECO:0000256" key="8">
    <source>
        <dbReference type="ARBA" id="ARBA00023170"/>
    </source>
</evidence>
<dbReference type="PANTHER" id="PTHR45695">
    <property type="entry name" value="LEUCOKININ RECEPTOR-RELATED"/>
    <property type="match status" value="1"/>
</dbReference>
<feature type="domain" description="G-protein coupled receptors family 1 profile" evidence="13">
    <location>
        <begin position="48"/>
        <end position="312"/>
    </location>
</feature>
<name>A0A8B8BMI6_CRAVI</name>
<accession>A0A8B8BMI6</accession>